<accession>Q2HH26</accession>
<protein>
    <recommendedName>
        <fullName evidence="4">HTH CENPB-type domain-containing protein</fullName>
    </recommendedName>
</protein>
<reference evidence="6" key="1">
    <citation type="journal article" date="2015" name="Genome Announc.">
        <title>Draft genome sequence of the cellulolytic fungus Chaetomium globosum.</title>
        <authorList>
            <person name="Cuomo C.A."/>
            <person name="Untereiner W.A."/>
            <person name="Ma L.-J."/>
            <person name="Grabherr M."/>
            <person name="Birren B.W."/>
        </authorList>
    </citation>
    <scope>NUCLEOTIDE SEQUENCE [LARGE SCALE GENOMIC DNA]</scope>
    <source>
        <strain evidence="6">ATCC 6205 / CBS 148.51 / DSM 1962 / NBRC 6347 / NRRL 1970</strain>
    </source>
</reference>
<dbReference type="AlphaFoldDB" id="Q2HH26"/>
<sequence length="319" mass="36898">MSVQTQEARIILAIEAIRTTRNMSRRRAAGIYNVPETTLRDRMNGITPKADSYHGRSNLTKIEEEVIVQYVLDRDSRGLLPRPADVIDMANLLLQKRDARHVGKNWTSRLIARRPELDTRFNRVYDYHRGLCKNPAIIEPWFRRVASMRAKYGILDCDFYNFDETGFMMDMIRPGMVVTRSDRVGKLKAIQPGHREWATAICIIAGDGYVVPPFLVVKGRFHLASWYSEQQILDDWAVTTTTDGWTDNKTGLEWLQHFDEHTKHRRRGVYRMLVLKGHECHVNAEFEDYCKENNIVTIFVCLRIPRILPSLSMSGVTAS</sequence>
<dbReference type="InParanoid" id="Q2HH26"/>
<evidence type="ECO:0000259" key="4">
    <source>
        <dbReference type="PROSITE" id="PS51253"/>
    </source>
</evidence>
<dbReference type="PANTHER" id="PTHR19303">
    <property type="entry name" value="TRANSPOSON"/>
    <property type="match status" value="1"/>
</dbReference>
<dbReference type="Gene3D" id="1.10.10.60">
    <property type="entry name" value="Homeodomain-like"/>
    <property type="match status" value="1"/>
</dbReference>
<dbReference type="RefSeq" id="XP_001219699.1">
    <property type="nucleotide sequence ID" value="XM_001219698.1"/>
</dbReference>
<dbReference type="PROSITE" id="PS51253">
    <property type="entry name" value="HTH_CENPB"/>
    <property type="match status" value="1"/>
</dbReference>
<dbReference type="eggNOG" id="KOG3105">
    <property type="taxonomic scope" value="Eukaryota"/>
</dbReference>
<keyword evidence="3" id="KW-0539">Nucleus</keyword>
<proteinExistence type="predicted"/>
<dbReference type="InterPro" id="IPR009057">
    <property type="entry name" value="Homeodomain-like_sf"/>
</dbReference>
<gene>
    <name evidence="5" type="ORF">CHGG_00478</name>
</gene>
<dbReference type="GO" id="GO:0005634">
    <property type="term" value="C:nucleus"/>
    <property type="evidence" value="ECO:0007669"/>
    <property type="project" value="UniProtKB-SubCell"/>
</dbReference>
<evidence type="ECO:0000256" key="3">
    <source>
        <dbReference type="ARBA" id="ARBA00023242"/>
    </source>
</evidence>
<dbReference type="HOGENOM" id="CLU_013929_8_0_1"/>
<dbReference type="Pfam" id="PF05225">
    <property type="entry name" value="HTH_psq"/>
    <property type="match status" value="1"/>
</dbReference>
<keyword evidence="2" id="KW-0238">DNA-binding</keyword>
<name>Q2HH26_CHAGB</name>
<evidence type="ECO:0000256" key="1">
    <source>
        <dbReference type="ARBA" id="ARBA00004123"/>
    </source>
</evidence>
<dbReference type="PANTHER" id="PTHR19303:SF62">
    <property type="entry name" value="HTH CENPB-TYPE DOMAIN-CONTAINING PROTEIN-RELATED"/>
    <property type="match status" value="1"/>
</dbReference>
<feature type="domain" description="HTH CENPB-type" evidence="4">
    <location>
        <begin position="51"/>
        <end position="120"/>
    </location>
</feature>
<organism evidence="5 6">
    <name type="scientific">Chaetomium globosum (strain ATCC 6205 / CBS 148.51 / DSM 1962 / NBRC 6347 / NRRL 1970)</name>
    <name type="common">Soil fungus</name>
    <dbReference type="NCBI Taxonomy" id="306901"/>
    <lineage>
        <taxon>Eukaryota</taxon>
        <taxon>Fungi</taxon>
        <taxon>Dikarya</taxon>
        <taxon>Ascomycota</taxon>
        <taxon>Pezizomycotina</taxon>
        <taxon>Sordariomycetes</taxon>
        <taxon>Sordariomycetidae</taxon>
        <taxon>Sordariales</taxon>
        <taxon>Chaetomiaceae</taxon>
        <taxon>Chaetomium</taxon>
    </lineage>
</organism>
<comment type="subcellular location">
    <subcellularLocation>
        <location evidence="1">Nucleus</location>
    </subcellularLocation>
</comment>
<dbReference type="InterPro" id="IPR004875">
    <property type="entry name" value="DDE_SF_endonuclease_dom"/>
</dbReference>
<dbReference type="Proteomes" id="UP000001056">
    <property type="component" value="Unassembled WGS sequence"/>
</dbReference>
<dbReference type="VEuPathDB" id="FungiDB:CHGG_00478"/>
<dbReference type="EMBL" id="CH408029">
    <property type="protein sequence ID" value="EAQ92243.1"/>
    <property type="molecule type" value="Genomic_DNA"/>
</dbReference>
<dbReference type="GO" id="GO:0003677">
    <property type="term" value="F:DNA binding"/>
    <property type="evidence" value="ECO:0007669"/>
    <property type="project" value="UniProtKB-KW"/>
</dbReference>
<evidence type="ECO:0000313" key="6">
    <source>
        <dbReference type="Proteomes" id="UP000001056"/>
    </source>
</evidence>
<dbReference type="InterPro" id="IPR050863">
    <property type="entry name" value="CenT-Element_Derived"/>
</dbReference>
<evidence type="ECO:0000313" key="5">
    <source>
        <dbReference type="EMBL" id="EAQ92243.1"/>
    </source>
</evidence>
<dbReference type="Pfam" id="PF03184">
    <property type="entry name" value="DDE_1"/>
    <property type="match status" value="1"/>
</dbReference>
<dbReference type="STRING" id="306901.Q2HH26"/>
<dbReference type="SUPFAM" id="SSF46689">
    <property type="entry name" value="Homeodomain-like"/>
    <property type="match status" value="1"/>
</dbReference>
<dbReference type="InterPro" id="IPR006600">
    <property type="entry name" value="HTH_CenpB_DNA-bd_dom"/>
</dbReference>
<keyword evidence="6" id="KW-1185">Reference proteome</keyword>
<dbReference type="OrthoDB" id="5231586at2759"/>
<dbReference type="InterPro" id="IPR007889">
    <property type="entry name" value="HTH_Psq"/>
</dbReference>
<dbReference type="GeneID" id="4387436"/>
<evidence type="ECO:0000256" key="2">
    <source>
        <dbReference type="ARBA" id="ARBA00023125"/>
    </source>
</evidence>